<evidence type="ECO:0000313" key="1">
    <source>
        <dbReference type="EMBL" id="MSS81291.1"/>
    </source>
</evidence>
<accession>A0A6N7VW27</accession>
<protein>
    <submittedName>
        <fullName evidence="1">Uncharacterized protein</fullName>
    </submittedName>
</protein>
<reference evidence="1 2" key="1">
    <citation type="submission" date="2019-08" db="EMBL/GenBank/DDBJ databases">
        <title>In-depth cultivation of the pig gut microbiome towards novel bacterial diversity and tailored functional studies.</title>
        <authorList>
            <person name="Wylensek D."/>
            <person name="Hitch T.C.A."/>
            <person name="Clavel T."/>
        </authorList>
    </citation>
    <scope>NUCLEOTIDE SEQUENCE [LARGE SCALE GENOMIC DNA]</scope>
    <source>
        <strain evidence="1 2">WCA-389-WT-5B</strain>
    </source>
</reference>
<organism evidence="1 2">
    <name type="scientific">Acidaminococcus fermentans</name>
    <dbReference type="NCBI Taxonomy" id="905"/>
    <lineage>
        <taxon>Bacteria</taxon>
        <taxon>Bacillati</taxon>
        <taxon>Bacillota</taxon>
        <taxon>Negativicutes</taxon>
        <taxon>Acidaminococcales</taxon>
        <taxon>Acidaminococcaceae</taxon>
        <taxon>Acidaminococcus</taxon>
    </lineage>
</organism>
<proteinExistence type="predicted"/>
<name>A0A6N7VW27_ACIFE</name>
<sequence>MSAMKKSFMDKLLTGLEKDEFIRTRLAGKLASAPVPGKKSSASVSCRCQQAKATVLPGM</sequence>
<evidence type="ECO:0000313" key="2">
    <source>
        <dbReference type="Proteomes" id="UP000441455"/>
    </source>
</evidence>
<dbReference type="AlphaFoldDB" id="A0A6N7VW27"/>
<comment type="caution">
    <text evidence="1">The sequence shown here is derived from an EMBL/GenBank/DDBJ whole genome shotgun (WGS) entry which is preliminary data.</text>
</comment>
<gene>
    <name evidence="1" type="ORF">FX155_01465</name>
</gene>
<dbReference type="EMBL" id="VULN01000002">
    <property type="protein sequence ID" value="MSS81291.1"/>
    <property type="molecule type" value="Genomic_DNA"/>
</dbReference>
<dbReference type="Proteomes" id="UP000441455">
    <property type="component" value="Unassembled WGS sequence"/>
</dbReference>